<gene>
    <name evidence="3" type="ORF">FNA67_01030</name>
</gene>
<protein>
    <submittedName>
        <fullName evidence="3">Integrase</fullName>
    </submittedName>
</protein>
<reference evidence="3 4" key="1">
    <citation type="journal article" date="2015" name="Int. J. Syst. Evol. Microbiol.">
        <title>Youhaiella tibetensis gen. nov., sp. nov., isolated from subsurface sediment.</title>
        <authorList>
            <person name="Wang Y.X."/>
            <person name="Huang F.Q."/>
            <person name="Nogi Y."/>
            <person name="Pang S.J."/>
            <person name="Wang P.K."/>
            <person name="Lv J."/>
        </authorList>
    </citation>
    <scope>NUCLEOTIDE SEQUENCE [LARGE SCALE GENOMIC DNA]</scope>
    <source>
        <strain evidence="4">fig4</strain>
    </source>
</reference>
<dbReference type="Proteomes" id="UP000321062">
    <property type="component" value="Chromosome"/>
</dbReference>
<organism evidence="3 4">
    <name type="scientific">Paradevosia tibetensis</name>
    <dbReference type="NCBI Taxonomy" id="1447062"/>
    <lineage>
        <taxon>Bacteria</taxon>
        <taxon>Pseudomonadati</taxon>
        <taxon>Pseudomonadota</taxon>
        <taxon>Alphaproteobacteria</taxon>
        <taxon>Hyphomicrobiales</taxon>
        <taxon>Devosiaceae</taxon>
        <taxon>Paradevosia</taxon>
    </lineage>
</organism>
<name>A0A5B9DID4_9HYPH</name>
<evidence type="ECO:0000259" key="2">
    <source>
        <dbReference type="Pfam" id="PF20172"/>
    </source>
</evidence>
<sequence length="463" mass="52080">MGRRATPQTDPDRYLRLRVGQWYYVRRMPRNLCEELGNRSHIRVSLKTTDKAVARLKRDHLEAADNEYWASLLSEKGGEVTLRRYQSAVRRADAIGLTYRPAQEILHRESLPDIVARFEAIMDQRTSPALVEAALGGVDVPRVSVTEAFKVYCDEIKPAELRGKSEAQKRSWKKVKLRAVNNFVALNGDMAMDEIERRHALKLFGFWRDRIAPAGAGARPTHNPSSGKKDMGNMRQLFREYWAHVAPEEQRANPFDGLTFGDSENSRPPFTHDWMVTKIMAAGAMANFNDELRGIAYMVAAVGARPSEIANLDAPVIVLNAPVPHILIAPRTDPDDPRQTKTRSSIRAIPLVGLALAVMQRFPSGFPRYFNKEGTLSNTLNKAMREAGLIPDDIPPGYNVGHSAYSMRHSFEDRMKAAGLDEELRKILMGHAIDRPKYGLGGALEWRAKELEKVNLPFDKSSI</sequence>
<dbReference type="AlphaFoldDB" id="A0A5B9DID4"/>
<dbReference type="GO" id="GO:0006310">
    <property type="term" value="P:DNA recombination"/>
    <property type="evidence" value="ECO:0007669"/>
    <property type="project" value="UniProtKB-KW"/>
</dbReference>
<dbReference type="InterPro" id="IPR013762">
    <property type="entry name" value="Integrase-like_cat_sf"/>
</dbReference>
<evidence type="ECO:0000313" key="4">
    <source>
        <dbReference type="Proteomes" id="UP000321062"/>
    </source>
</evidence>
<dbReference type="GO" id="GO:0015074">
    <property type="term" value="P:DNA integration"/>
    <property type="evidence" value="ECO:0007669"/>
    <property type="project" value="InterPro"/>
</dbReference>
<dbReference type="KEGG" id="yti:FNA67_01030"/>
<dbReference type="InterPro" id="IPR046668">
    <property type="entry name" value="DUF6538"/>
</dbReference>
<dbReference type="GO" id="GO:0003677">
    <property type="term" value="F:DNA binding"/>
    <property type="evidence" value="ECO:0007669"/>
    <property type="project" value="InterPro"/>
</dbReference>
<evidence type="ECO:0000313" key="3">
    <source>
        <dbReference type="EMBL" id="QEE18847.1"/>
    </source>
</evidence>
<keyword evidence="4" id="KW-1185">Reference proteome</keyword>
<dbReference type="Gene3D" id="1.10.443.10">
    <property type="entry name" value="Intergrase catalytic core"/>
    <property type="match status" value="1"/>
</dbReference>
<evidence type="ECO:0000256" key="1">
    <source>
        <dbReference type="ARBA" id="ARBA00023172"/>
    </source>
</evidence>
<keyword evidence="1" id="KW-0233">DNA recombination</keyword>
<dbReference type="OrthoDB" id="9784724at2"/>
<accession>A0A5B9DID4</accession>
<proteinExistence type="predicted"/>
<dbReference type="EMBL" id="CP041690">
    <property type="protein sequence ID" value="QEE18847.1"/>
    <property type="molecule type" value="Genomic_DNA"/>
</dbReference>
<feature type="domain" description="DUF6538" evidence="2">
    <location>
        <begin position="14"/>
        <end position="72"/>
    </location>
</feature>
<dbReference type="SUPFAM" id="SSF56349">
    <property type="entry name" value="DNA breaking-rejoining enzymes"/>
    <property type="match status" value="1"/>
</dbReference>
<dbReference type="InterPro" id="IPR011010">
    <property type="entry name" value="DNA_brk_join_enz"/>
</dbReference>
<dbReference type="Pfam" id="PF20172">
    <property type="entry name" value="DUF6538"/>
    <property type="match status" value="1"/>
</dbReference>
<dbReference type="RefSeq" id="WP_147654749.1">
    <property type="nucleotide sequence ID" value="NZ_CP041690.1"/>
</dbReference>